<dbReference type="KEGG" id="spu:105437514"/>
<dbReference type="RefSeq" id="XP_011662485.1">
    <property type="nucleotide sequence ID" value="XM_011664183.2"/>
</dbReference>
<dbReference type="InParanoid" id="A0A7M7HIQ5"/>
<reference evidence="3" key="1">
    <citation type="submission" date="2015-02" db="EMBL/GenBank/DDBJ databases">
        <title>Genome sequencing for Strongylocentrotus purpuratus.</title>
        <authorList>
            <person name="Murali S."/>
            <person name="Liu Y."/>
            <person name="Vee V."/>
            <person name="English A."/>
            <person name="Wang M."/>
            <person name="Skinner E."/>
            <person name="Han Y."/>
            <person name="Muzny D.M."/>
            <person name="Worley K.C."/>
            <person name="Gibbs R.A."/>
        </authorList>
    </citation>
    <scope>NUCLEOTIDE SEQUENCE</scope>
</reference>
<protein>
    <submittedName>
        <fullName evidence="2">Uncharacterized protein</fullName>
    </submittedName>
</protein>
<dbReference type="Proteomes" id="UP000007110">
    <property type="component" value="Unassembled WGS sequence"/>
</dbReference>
<evidence type="ECO:0000313" key="3">
    <source>
        <dbReference type="Proteomes" id="UP000007110"/>
    </source>
</evidence>
<dbReference type="EnsemblMetazoa" id="XM_011664183">
    <property type="protein sequence ID" value="XP_011662485"/>
    <property type="gene ID" value="LOC105437514"/>
</dbReference>
<sequence>MDYKQMALCGVLAVALMTAVTMAAPLELWEIAALDELLDDAYAEAMTEKDSGNINKRSSWNYCRHHVTGKMCKCSSIYGLSSRKYFECEAPPYLNNPWNRITRNW</sequence>
<keyword evidence="1" id="KW-0732">Signal</keyword>
<dbReference type="GeneID" id="105437514"/>
<keyword evidence="3" id="KW-1185">Reference proteome</keyword>
<reference evidence="2" key="2">
    <citation type="submission" date="2021-01" db="UniProtKB">
        <authorList>
            <consortium name="EnsemblMetazoa"/>
        </authorList>
    </citation>
    <scope>IDENTIFICATION</scope>
</reference>
<dbReference type="OMA" id="CKCSSIY"/>
<dbReference type="AlphaFoldDB" id="A0A7M7HIQ5"/>
<accession>A0A7M7HIQ5</accession>
<evidence type="ECO:0000313" key="2">
    <source>
        <dbReference type="EnsemblMetazoa" id="XP_011662485"/>
    </source>
</evidence>
<name>A0A7M7HIQ5_STRPU</name>
<organism evidence="2 3">
    <name type="scientific">Strongylocentrotus purpuratus</name>
    <name type="common">Purple sea urchin</name>
    <dbReference type="NCBI Taxonomy" id="7668"/>
    <lineage>
        <taxon>Eukaryota</taxon>
        <taxon>Metazoa</taxon>
        <taxon>Echinodermata</taxon>
        <taxon>Eleutherozoa</taxon>
        <taxon>Echinozoa</taxon>
        <taxon>Echinoidea</taxon>
        <taxon>Euechinoidea</taxon>
        <taxon>Echinacea</taxon>
        <taxon>Camarodonta</taxon>
        <taxon>Echinidea</taxon>
        <taxon>Strongylocentrotidae</taxon>
        <taxon>Strongylocentrotus</taxon>
    </lineage>
</organism>
<dbReference type="OrthoDB" id="10109147at2759"/>
<proteinExistence type="predicted"/>
<feature type="signal peptide" evidence="1">
    <location>
        <begin position="1"/>
        <end position="23"/>
    </location>
</feature>
<feature type="chain" id="PRO_5029663300" evidence="1">
    <location>
        <begin position="24"/>
        <end position="105"/>
    </location>
</feature>
<evidence type="ECO:0000256" key="1">
    <source>
        <dbReference type="SAM" id="SignalP"/>
    </source>
</evidence>